<dbReference type="Pfam" id="PF00356">
    <property type="entry name" value="LacI"/>
    <property type="match status" value="1"/>
</dbReference>
<gene>
    <name evidence="6" type="ORF">APC1461_0033</name>
</gene>
<sequence length="587" mass="64698">MRLESSRLAVELDRQPSHRHRCEPAPVKPFPRIARPHNGHFLALEDLFLLMEQVNTKSQAPGRINDGNVNHTPTRKTGVSLTLDLRHTFLYLTPPMRELIEHAAGICHGTGGRHFAWSARLLESHMDGICAHALHPVTSGKVEGTNNMIKTLRRKHHGLPDDEYLFLRIMDASRKKQRWQPSTPLNAQKSAKSLNTCLSHGGNDIMQTVHSAGNPCERMQYDESMRRAGAANSECRNRWVRGGIAMMKADIHDVARAAGVSISTVSRSFTHPEMVSEQTRRRVLEVASRMDYAISRSAGAIKTGQTNRVALLMNESITSWFNVNVFAGINRVLHAEGYDIVIWDHIDKAADRHEFFETLPVRRNVDAVFVASFATDETEVAQLRSIHVPLIGINTPSAESLDASIGIDDREGMATAARHLIALGHRSLAYVGSEPAASLGASIDDRQAGFERACADAQAAGKDLSWQVIRVPRGAEFVNVALSELLALEEFPDAICCQIDMLTIPLMRGLAKYGRVAPRDYSIIGFDDHDVAEMMDLTTMRQEPCAMGRAAAGKALALMSGQPLAVPHETLHAQLVLRGTDAPYHAA</sequence>
<dbReference type="PANTHER" id="PTHR30146:SF138">
    <property type="entry name" value="TRANSCRIPTIONAL REGULATORY PROTEIN"/>
    <property type="match status" value="1"/>
</dbReference>
<dbReference type="InterPro" id="IPR010982">
    <property type="entry name" value="Lambda_DNA-bd_dom_sf"/>
</dbReference>
<dbReference type="InterPro" id="IPR046335">
    <property type="entry name" value="LacI/GalR-like_sensor"/>
</dbReference>
<accession>A0A2N0TLW2</accession>
<name>A0A2N0TLW2_BIFLN</name>
<keyword evidence="3" id="KW-0804">Transcription</keyword>
<feature type="compositionally biased region" description="Basic and acidic residues" evidence="4">
    <location>
        <begin position="1"/>
        <end position="16"/>
    </location>
</feature>
<keyword evidence="2" id="KW-0238">DNA-binding</keyword>
<evidence type="ECO:0000256" key="3">
    <source>
        <dbReference type="ARBA" id="ARBA00023163"/>
    </source>
</evidence>
<dbReference type="InterPro" id="IPR002560">
    <property type="entry name" value="Transposase_DDE"/>
</dbReference>
<dbReference type="Gene3D" id="3.40.50.2300">
    <property type="match status" value="2"/>
</dbReference>
<dbReference type="InterPro" id="IPR028082">
    <property type="entry name" value="Peripla_BP_I"/>
</dbReference>
<dbReference type="SUPFAM" id="SSF53822">
    <property type="entry name" value="Periplasmic binding protein-like I"/>
    <property type="match status" value="1"/>
</dbReference>
<dbReference type="EMBL" id="PJEG01000001">
    <property type="protein sequence ID" value="PKD15706.1"/>
    <property type="molecule type" value="Genomic_DNA"/>
</dbReference>
<dbReference type="CDD" id="cd06267">
    <property type="entry name" value="PBP1_LacI_sugar_binding-like"/>
    <property type="match status" value="1"/>
</dbReference>
<evidence type="ECO:0000313" key="7">
    <source>
        <dbReference type="Proteomes" id="UP000232928"/>
    </source>
</evidence>
<dbReference type="PANTHER" id="PTHR30146">
    <property type="entry name" value="LACI-RELATED TRANSCRIPTIONAL REPRESSOR"/>
    <property type="match status" value="1"/>
</dbReference>
<dbReference type="Pfam" id="PF13377">
    <property type="entry name" value="Peripla_BP_3"/>
    <property type="match status" value="1"/>
</dbReference>
<reference evidence="6 7" key="1">
    <citation type="submission" date="2017-12" db="EMBL/GenBank/DDBJ databases">
        <title>Bifidobacterium longum APC/DPC strains.</title>
        <authorList>
            <person name="Arboleya S."/>
        </authorList>
    </citation>
    <scope>NUCLEOTIDE SEQUENCE [LARGE SCALE GENOMIC DNA]</scope>
    <source>
        <strain evidence="6 7">APC1461</strain>
    </source>
</reference>
<dbReference type="GO" id="GO:0003700">
    <property type="term" value="F:DNA-binding transcription factor activity"/>
    <property type="evidence" value="ECO:0007669"/>
    <property type="project" value="TreeGrafter"/>
</dbReference>
<dbReference type="CDD" id="cd01392">
    <property type="entry name" value="HTH_LacI"/>
    <property type="match status" value="1"/>
</dbReference>
<evidence type="ECO:0000313" key="6">
    <source>
        <dbReference type="EMBL" id="PKD15706.1"/>
    </source>
</evidence>
<dbReference type="GO" id="GO:0000976">
    <property type="term" value="F:transcription cis-regulatory region binding"/>
    <property type="evidence" value="ECO:0007669"/>
    <property type="project" value="TreeGrafter"/>
</dbReference>
<evidence type="ECO:0000259" key="5">
    <source>
        <dbReference type="PROSITE" id="PS50932"/>
    </source>
</evidence>
<dbReference type="SMART" id="SM00354">
    <property type="entry name" value="HTH_LACI"/>
    <property type="match status" value="1"/>
</dbReference>
<keyword evidence="1" id="KW-0805">Transcription regulation</keyword>
<dbReference type="Pfam" id="PF01610">
    <property type="entry name" value="DDE_Tnp_ISL3"/>
    <property type="match status" value="1"/>
</dbReference>
<comment type="caution">
    <text evidence="6">The sequence shown here is derived from an EMBL/GenBank/DDBJ whole genome shotgun (WGS) entry which is preliminary data.</text>
</comment>
<protein>
    <submittedName>
        <fullName evidence="6">Transcriptional regulator, LacI family</fullName>
    </submittedName>
</protein>
<dbReference type="AlphaFoldDB" id="A0A2N0TLW2"/>
<feature type="region of interest" description="Disordered" evidence="4">
    <location>
        <begin position="1"/>
        <end position="30"/>
    </location>
</feature>
<dbReference type="InterPro" id="IPR000843">
    <property type="entry name" value="HTH_LacI"/>
</dbReference>
<dbReference type="Gene3D" id="1.10.260.40">
    <property type="entry name" value="lambda repressor-like DNA-binding domains"/>
    <property type="match status" value="1"/>
</dbReference>
<dbReference type="Proteomes" id="UP000232928">
    <property type="component" value="Unassembled WGS sequence"/>
</dbReference>
<proteinExistence type="predicted"/>
<feature type="domain" description="HTH lacI-type" evidence="5">
    <location>
        <begin position="251"/>
        <end position="303"/>
    </location>
</feature>
<evidence type="ECO:0000256" key="1">
    <source>
        <dbReference type="ARBA" id="ARBA00023015"/>
    </source>
</evidence>
<dbReference type="SUPFAM" id="SSF47413">
    <property type="entry name" value="lambda repressor-like DNA-binding domains"/>
    <property type="match status" value="1"/>
</dbReference>
<dbReference type="PROSITE" id="PS50932">
    <property type="entry name" value="HTH_LACI_2"/>
    <property type="match status" value="1"/>
</dbReference>
<evidence type="ECO:0000256" key="4">
    <source>
        <dbReference type="SAM" id="MobiDB-lite"/>
    </source>
</evidence>
<organism evidence="6 7">
    <name type="scientific">Bifidobacterium longum</name>
    <dbReference type="NCBI Taxonomy" id="216816"/>
    <lineage>
        <taxon>Bacteria</taxon>
        <taxon>Bacillati</taxon>
        <taxon>Actinomycetota</taxon>
        <taxon>Actinomycetes</taxon>
        <taxon>Bifidobacteriales</taxon>
        <taxon>Bifidobacteriaceae</taxon>
        <taxon>Bifidobacterium</taxon>
    </lineage>
</organism>
<evidence type="ECO:0000256" key="2">
    <source>
        <dbReference type="ARBA" id="ARBA00023125"/>
    </source>
</evidence>